<organism evidence="1 2">
    <name type="scientific">Clostridium sporogenes</name>
    <dbReference type="NCBI Taxonomy" id="1509"/>
    <lineage>
        <taxon>Bacteria</taxon>
        <taxon>Bacillati</taxon>
        <taxon>Bacillota</taxon>
        <taxon>Clostridia</taxon>
        <taxon>Eubacteriales</taxon>
        <taxon>Clostridiaceae</taxon>
        <taxon>Clostridium</taxon>
    </lineage>
</organism>
<sequence length="121" mass="13242">MIDDIIEKAGIKSLDDLTRIGVTSAEDLAKLGVNSVDDLVKLGIQSTDDLAKLGINSIEDVSKLGISKEGLSRAGIKEVRGANIKGDSYSTEDWYNYLKEKYGKDKVYLCTDEQALRNSNI</sequence>
<proteinExistence type="predicted"/>
<accession>A0A7U4JRX1</accession>
<gene>
    <name evidence="1" type="ORF">CLSPO_c34990</name>
</gene>
<protein>
    <submittedName>
        <fullName evidence="1">Uncharacterized protein</fullName>
    </submittedName>
</protein>
<dbReference type="KEGG" id="cld:CLSPO_c34990"/>
<dbReference type="RefSeq" id="WP_050481927.1">
    <property type="nucleotide sequence ID" value="NZ_CP009225.1"/>
</dbReference>
<evidence type="ECO:0000313" key="1">
    <source>
        <dbReference type="EMBL" id="AKC64189.1"/>
    </source>
</evidence>
<dbReference type="EMBL" id="CP009225">
    <property type="protein sequence ID" value="AKC64189.1"/>
    <property type="molecule type" value="Genomic_DNA"/>
</dbReference>
<dbReference type="AlphaFoldDB" id="A0A7U4JRX1"/>
<evidence type="ECO:0000313" key="2">
    <source>
        <dbReference type="Proteomes" id="UP000033052"/>
    </source>
</evidence>
<reference evidence="1 2" key="1">
    <citation type="journal article" date="2015" name="PLoS ONE">
        <title>A universal mariner transposon system for forward genetic studies in the genus clostridium.</title>
        <authorList>
            <person name="Zhang Y."/>
            <person name="Grosse-Honebrink A."/>
            <person name="Minton N.P."/>
        </authorList>
    </citation>
    <scope>NUCLEOTIDE SEQUENCE [LARGE SCALE GENOMIC DNA]</scope>
    <source>
        <strain evidence="1 2">NCIMB 10696</strain>
    </source>
</reference>
<name>A0A7U4JRX1_CLOSG</name>
<dbReference type="Proteomes" id="UP000033052">
    <property type="component" value="Chromosome"/>
</dbReference>
<dbReference type="GeneID" id="92940609"/>